<comment type="caution">
    <text evidence="1">The sequence shown here is derived from an EMBL/GenBank/DDBJ whole genome shotgun (WGS) entry which is preliminary data.</text>
</comment>
<gene>
    <name evidence="1" type="ORF">GCM10010411_64650</name>
</gene>
<name>A0ABP6CKF5_9ACTN</name>
<accession>A0ABP6CKF5</accession>
<evidence type="ECO:0000313" key="2">
    <source>
        <dbReference type="Proteomes" id="UP001501509"/>
    </source>
</evidence>
<organism evidence="1 2">
    <name type="scientific">Actinomadura fulvescens</name>
    <dbReference type="NCBI Taxonomy" id="46160"/>
    <lineage>
        <taxon>Bacteria</taxon>
        <taxon>Bacillati</taxon>
        <taxon>Actinomycetota</taxon>
        <taxon>Actinomycetes</taxon>
        <taxon>Streptosporangiales</taxon>
        <taxon>Thermomonosporaceae</taxon>
        <taxon>Actinomadura</taxon>
    </lineage>
</organism>
<dbReference type="RefSeq" id="WP_344546266.1">
    <property type="nucleotide sequence ID" value="NZ_BAAATD010000010.1"/>
</dbReference>
<proteinExistence type="predicted"/>
<sequence length="90" mass="9870">MAGLNRWPKIDREGNPEDAALLILEWLAKHGVNAMIRVDPERLAEGKPAWTFVASGGPLKATTRVDADTANECFARALAYLREAGLVVPW</sequence>
<evidence type="ECO:0000313" key="1">
    <source>
        <dbReference type="EMBL" id="GAA2619949.1"/>
    </source>
</evidence>
<keyword evidence="2" id="KW-1185">Reference proteome</keyword>
<protein>
    <submittedName>
        <fullName evidence="1">Uncharacterized protein</fullName>
    </submittedName>
</protein>
<dbReference type="Proteomes" id="UP001501509">
    <property type="component" value="Unassembled WGS sequence"/>
</dbReference>
<dbReference type="EMBL" id="BAAATD010000010">
    <property type="protein sequence ID" value="GAA2619949.1"/>
    <property type="molecule type" value="Genomic_DNA"/>
</dbReference>
<reference evidence="2" key="1">
    <citation type="journal article" date="2019" name="Int. J. Syst. Evol. Microbiol.">
        <title>The Global Catalogue of Microorganisms (GCM) 10K type strain sequencing project: providing services to taxonomists for standard genome sequencing and annotation.</title>
        <authorList>
            <consortium name="The Broad Institute Genomics Platform"/>
            <consortium name="The Broad Institute Genome Sequencing Center for Infectious Disease"/>
            <person name="Wu L."/>
            <person name="Ma J."/>
        </authorList>
    </citation>
    <scope>NUCLEOTIDE SEQUENCE [LARGE SCALE GENOMIC DNA]</scope>
    <source>
        <strain evidence="2">JCM 6833</strain>
    </source>
</reference>